<evidence type="ECO:0000313" key="4">
    <source>
        <dbReference type="Proteomes" id="UP000643610"/>
    </source>
</evidence>
<keyword evidence="4" id="KW-1185">Reference proteome</keyword>
<accession>A0ABR6XUL3</accession>
<dbReference type="InterPro" id="IPR002109">
    <property type="entry name" value="Glutaredoxin"/>
</dbReference>
<keyword evidence="1" id="KW-1133">Transmembrane helix</keyword>
<keyword evidence="1" id="KW-0472">Membrane</keyword>
<evidence type="ECO:0000256" key="1">
    <source>
        <dbReference type="SAM" id="Phobius"/>
    </source>
</evidence>
<organism evidence="3 4">
    <name type="scientific">Undibacterium amnicola</name>
    <dbReference type="NCBI Taxonomy" id="1834038"/>
    <lineage>
        <taxon>Bacteria</taxon>
        <taxon>Pseudomonadati</taxon>
        <taxon>Pseudomonadota</taxon>
        <taxon>Betaproteobacteria</taxon>
        <taxon>Burkholderiales</taxon>
        <taxon>Oxalobacteraceae</taxon>
        <taxon>Undibacterium</taxon>
    </lineage>
</organism>
<comment type="caution">
    <text evidence="3">The sequence shown here is derived from an EMBL/GenBank/DDBJ whole genome shotgun (WGS) entry which is preliminary data.</text>
</comment>
<keyword evidence="1" id="KW-0812">Transmembrane</keyword>
<reference evidence="3 4" key="1">
    <citation type="submission" date="2020-08" db="EMBL/GenBank/DDBJ databases">
        <title>Novel species isolated from subtropical streams in China.</title>
        <authorList>
            <person name="Lu H."/>
        </authorList>
    </citation>
    <scope>NUCLEOTIDE SEQUENCE [LARGE SCALE GENOMIC DNA]</scope>
    <source>
        <strain evidence="3 4">KCTC 52442</strain>
    </source>
</reference>
<feature type="domain" description="Glutaredoxin" evidence="2">
    <location>
        <begin position="69"/>
        <end position="121"/>
    </location>
</feature>
<protein>
    <submittedName>
        <fullName evidence="3">Glutaredoxin family protein</fullName>
    </submittedName>
</protein>
<evidence type="ECO:0000313" key="3">
    <source>
        <dbReference type="EMBL" id="MBC3833149.1"/>
    </source>
</evidence>
<proteinExistence type="predicted"/>
<feature type="transmembrane region" description="Helical" evidence="1">
    <location>
        <begin position="14"/>
        <end position="36"/>
    </location>
</feature>
<dbReference type="Gene3D" id="3.40.30.10">
    <property type="entry name" value="Glutaredoxin"/>
    <property type="match status" value="1"/>
</dbReference>
<dbReference type="RefSeq" id="WP_186892198.1">
    <property type="nucleotide sequence ID" value="NZ_JACOFU010000008.1"/>
</dbReference>
<dbReference type="PROSITE" id="PS51354">
    <property type="entry name" value="GLUTAREDOXIN_2"/>
    <property type="match status" value="1"/>
</dbReference>
<dbReference type="Proteomes" id="UP000643610">
    <property type="component" value="Unassembled WGS sequence"/>
</dbReference>
<sequence length="144" mass="15897">MNQNQSIKQNIKSIGINIAAVALAIAIGIPLGGSLLKQFELTTSTSPPIPTPISPDVANRLFQNVAQDVIVFGDTTCEFCKKGLSVLDNLGINYKIYYIDQDAEAKRIFKTLNAEGVPVLISRSQIFIGFKQDVWEKFVQKEPR</sequence>
<gene>
    <name evidence="3" type="ORF">H8K33_16695</name>
</gene>
<dbReference type="CDD" id="cd02976">
    <property type="entry name" value="NrdH"/>
    <property type="match status" value="1"/>
</dbReference>
<dbReference type="SUPFAM" id="SSF52833">
    <property type="entry name" value="Thioredoxin-like"/>
    <property type="match status" value="1"/>
</dbReference>
<evidence type="ECO:0000259" key="2">
    <source>
        <dbReference type="Pfam" id="PF00462"/>
    </source>
</evidence>
<dbReference type="Pfam" id="PF00462">
    <property type="entry name" value="Glutaredoxin"/>
    <property type="match status" value="1"/>
</dbReference>
<dbReference type="InterPro" id="IPR036249">
    <property type="entry name" value="Thioredoxin-like_sf"/>
</dbReference>
<name>A0ABR6XUL3_9BURK</name>
<dbReference type="EMBL" id="JACOFU010000008">
    <property type="protein sequence ID" value="MBC3833149.1"/>
    <property type="molecule type" value="Genomic_DNA"/>
</dbReference>